<keyword evidence="1" id="KW-0812">Transmembrane</keyword>
<keyword evidence="1" id="KW-0472">Membrane</keyword>
<evidence type="ECO:0000313" key="2">
    <source>
        <dbReference type="EMBL" id="KRM03680.1"/>
    </source>
</evidence>
<feature type="transmembrane region" description="Helical" evidence="1">
    <location>
        <begin position="35"/>
        <end position="56"/>
    </location>
</feature>
<dbReference type="RefSeq" id="WP_056936539.1">
    <property type="nucleotide sequence ID" value="NZ_AZFN01000001.1"/>
</dbReference>
<dbReference type="EMBL" id="AZFN01000001">
    <property type="protein sequence ID" value="KRM03680.1"/>
    <property type="molecule type" value="Genomic_DNA"/>
</dbReference>
<name>A0A0R1VDS1_9LACO</name>
<protein>
    <submittedName>
        <fullName evidence="2">Membrane protein</fullName>
    </submittedName>
</protein>
<organism evidence="2 3">
    <name type="scientific">Limosilactobacillus gastricus DSM 16045</name>
    <dbReference type="NCBI Taxonomy" id="1423749"/>
    <lineage>
        <taxon>Bacteria</taxon>
        <taxon>Bacillati</taxon>
        <taxon>Bacillota</taxon>
        <taxon>Bacilli</taxon>
        <taxon>Lactobacillales</taxon>
        <taxon>Lactobacillaceae</taxon>
        <taxon>Limosilactobacillus</taxon>
    </lineage>
</organism>
<dbReference type="PATRIC" id="fig|1423749.3.peg.50"/>
<dbReference type="InterPro" id="IPR007563">
    <property type="entry name" value="DUF554"/>
</dbReference>
<feature type="transmembrane region" description="Helical" evidence="1">
    <location>
        <begin position="68"/>
        <end position="89"/>
    </location>
</feature>
<keyword evidence="3" id="KW-1185">Reference proteome</keyword>
<feature type="transmembrane region" description="Helical" evidence="1">
    <location>
        <begin position="6"/>
        <end position="23"/>
    </location>
</feature>
<reference evidence="2 3" key="1">
    <citation type="journal article" date="2015" name="Genome Announc.">
        <title>Expanding the biotechnology potential of lactobacilli through comparative genomics of 213 strains and associated genera.</title>
        <authorList>
            <person name="Sun Z."/>
            <person name="Harris H.M."/>
            <person name="McCann A."/>
            <person name="Guo C."/>
            <person name="Argimon S."/>
            <person name="Zhang W."/>
            <person name="Yang X."/>
            <person name="Jeffery I.B."/>
            <person name="Cooney J.C."/>
            <person name="Kagawa T.F."/>
            <person name="Liu W."/>
            <person name="Song Y."/>
            <person name="Salvetti E."/>
            <person name="Wrobel A."/>
            <person name="Rasinkangas P."/>
            <person name="Parkhill J."/>
            <person name="Rea M.C."/>
            <person name="O'Sullivan O."/>
            <person name="Ritari J."/>
            <person name="Douillard F.P."/>
            <person name="Paul Ross R."/>
            <person name="Yang R."/>
            <person name="Briner A.E."/>
            <person name="Felis G.E."/>
            <person name="de Vos W.M."/>
            <person name="Barrangou R."/>
            <person name="Klaenhammer T.R."/>
            <person name="Caufield P.W."/>
            <person name="Cui Y."/>
            <person name="Zhang H."/>
            <person name="O'Toole P.W."/>
        </authorList>
    </citation>
    <scope>NUCLEOTIDE SEQUENCE [LARGE SCALE GENOMIC DNA]</scope>
    <source>
        <strain evidence="2 3">DSM 16045</strain>
    </source>
</reference>
<dbReference type="PANTHER" id="PTHR36111:SF2">
    <property type="entry name" value="INNER MEMBRANE PROTEIN"/>
    <property type="match status" value="1"/>
</dbReference>
<accession>A0A0R1VDS1</accession>
<evidence type="ECO:0000313" key="3">
    <source>
        <dbReference type="Proteomes" id="UP000051739"/>
    </source>
</evidence>
<feature type="transmembrane region" description="Helical" evidence="1">
    <location>
        <begin position="221"/>
        <end position="239"/>
    </location>
</feature>
<evidence type="ECO:0000256" key="1">
    <source>
        <dbReference type="SAM" id="Phobius"/>
    </source>
</evidence>
<proteinExistence type="predicted"/>
<dbReference type="Proteomes" id="UP000051739">
    <property type="component" value="Unassembled WGS sequence"/>
</dbReference>
<feature type="transmembrane region" description="Helical" evidence="1">
    <location>
        <begin position="110"/>
        <end position="132"/>
    </location>
</feature>
<dbReference type="PANTHER" id="PTHR36111">
    <property type="entry name" value="INNER MEMBRANE PROTEIN-RELATED"/>
    <property type="match status" value="1"/>
</dbReference>
<feature type="transmembrane region" description="Helical" evidence="1">
    <location>
        <begin position="152"/>
        <end position="174"/>
    </location>
</feature>
<dbReference type="AlphaFoldDB" id="A0A0R1VDS1"/>
<keyword evidence="1" id="KW-1133">Transmembrane helix</keyword>
<dbReference type="Pfam" id="PF04474">
    <property type="entry name" value="DUF554"/>
    <property type="match status" value="1"/>
</dbReference>
<comment type="caution">
    <text evidence="2">The sequence shown here is derived from an EMBL/GenBank/DDBJ whole genome shotgun (WGS) entry which is preliminary data.</text>
</comment>
<sequence length="240" mass="25461">MSGLGTLINAGAIIAGGLLGYLFQRLLIPRIQQTVLQAIGLAVIFIGISGSLAYMLKINQHQLVTQGSIMVTISLALGAAIGEALKIETGFEKLGHWLQKISHNEGDSKFIEGFITATLTTCVGAMGILGAFQDGINHDYTTLIAKAVIDGVFIAIMAAGFGVGPIFCAVPLFIYQEAITYLAVLIRPLLTSTMISGISLVGSMLITCIGLNIMFNLKIKVGNFLPSLLIVVIYIAIWGF</sequence>
<feature type="transmembrane region" description="Helical" evidence="1">
    <location>
        <begin position="195"/>
        <end position="215"/>
    </location>
</feature>
<gene>
    <name evidence="2" type="ORF">FC60_GL000050</name>
</gene>